<comment type="caution">
    <text evidence="1">The sequence shown here is derived from an EMBL/GenBank/DDBJ whole genome shotgun (WGS) entry which is preliminary data.</text>
</comment>
<gene>
    <name evidence="1" type="ORF">LMF89_08335</name>
</gene>
<dbReference type="Proteomes" id="UP001165492">
    <property type="component" value="Unassembled WGS sequence"/>
</dbReference>
<reference evidence="1" key="1">
    <citation type="submission" date="2021-11" db="EMBL/GenBank/DDBJ databases">
        <title>Description of a new species Pelosinus isolated from the bottom sediments of Lake Baikal.</title>
        <authorList>
            <person name="Zakharyuk A."/>
        </authorList>
    </citation>
    <scope>NUCLEOTIDE SEQUENCE</scope>
    <source>
        <strain evidence="1">Bkl1</strain>
    </source>
</reference>
<accession>A0ABS8HRY4</accession>
<name>A0ABS8HRY4_9FIRM</name>
<evidence type="ECO:0000313" key="1">
    <source>
        <dbReference type="EMBL" id="MCC5465371.1"/>
    </source>
</evidence>
<sequence length="82" mass="9124">MELNLSNTVQLITIISFTAGLVKYLIVKPLQTAITALKEAITEMKDMLFRLDQDQKGIDKRLVAVEEAAKSAHKRLDGMGVH</sequence>
<keyword evidence="2" id="KW-1185">Reference proteome</keyword>
<proteinExistence type="predicted"/>
<dbReference type="EMBL" id="JAJHJB010000008">
    <property type="protein sequence ID" value="MCC5465371.1"/>
    <property type="molecule type" value="Genomic_DNA"/>
</dbReference>
<organism evidence="1 2">
    <name type="scientific">Pelosinus baikalensis</name>
    <dbReference type="NCBI Taxonomy" id="2892015"/>
    <lineage>
        <taxon>Bacteria</taxon>
        <taxon>Bacillati</taxon>
        <taxon>Bacillota</taxon>
        <taxon>Negativicutes</taxon>
        <taxon>Selenomonadales</taxon>
        <taxon>Sporomusaceae</taxon>
        <taxon>Pelosinus</taxon>
    </lineage>
</organism>
<protein>
    <submittedName>
        <fullName evidence="1">Uncharacterized protein</fullName>
    </submittedName>
</protein>
<evidence type="ECO:0000313" key="2">
    <source>
        <dbReference type="Proteomes" id="UP001165492"/>
    </source>
</evidence>
<dbReference type="RefSeq" id="WP_007954825.1">
    <property type="nucleotide sequence ID" value="NZ_JAJHJB010000008.1"/>
</dbReference>